<protein>
    <submittedName>
        <fullName evidence="4">S26 family signal peptidase</fullName>
    </submittedName>
</protein>
<reference evidence="4 5" key="1">
    <citation type="journal article" date="2020" name="Mol. Plant Pathol.">
        <title>Plasmid composition and the chpG gene determine the virulence level of Clavibacter capsici natural isolates in pepper.</title>
        <authorList>
            <person name="Hwang I.S."/>
            <person name="Lee H.M."/>
            <person name="Oh E.J."/>
            <person name="Lee S."/>
            <person name="Heu S."/>
            <person name="Oh C.S."/>
        </authorList>
    </citation>
    <scope>NUCLEOTIDE SEQUENCE [LARGE SCALE GENOMIC DNA]</scope>
    <source>
        <strain evidence="4 5">1101</strain>
    </source>
</reference>
<evidence type="ECO:0000256" key="2">
    <source>
        <dbReference type="SAM" id="Phobius"/>
    </source>
</evidence>
<keyword evidence="2" id="KW-0472">Membrane</keyword>
<dbReference type="GO" id="GO:0004252">
    <property type="term" value="F:serine-type endopeptidase activity"/>
    <property type="evidence" value="ECO:0007669"/>
    <property type="project" value="InterPro"/>
</dbReference>
<dbReference type="AlphaFoldDB" id="A0AAE6XND3"/>
<feature type="transmembrane region" description="Helical" evidence="2">
    <location>
        <begin position="188"/>
        <end position="206"/>
    </location>
</feature>
<dbReference type="InterPro" id="IPR036286">
    <property type="entry name" value="LexA/Signal_pep-like_sf"/>
</dbReference>
<feature type="coiled-coil region" evidence="1">
    <location>
        <begin position="6"/>
        <end position="33"/>
    </location>
</feature>
<organism evidence="4 5">
    <name type="scientific">Clavibacter capsici</name>
    <dbReference type="NCBI Taxonomy" id="1874630"/>
    <lineage>
        <taxon>Bacteria</taxon>
        <taxon>Bacillati</taxon>
        <taxon>Actinomycetota</taxon>
        <taxon>Actinomycetes</taxon>
        <taxon>Micrococcales</taxon>
        <taxon>Microbacteriaceae</taxon>
        <taxon>Clavibacter</taxon>
    </lineage>
</organism>
<dbReference type="InterPro" id="IPR019533">
    <property type="entry name" value="Peptidase_S26"/>
</dbReference>
<dbReference type="RefSeq" id="WP_053773287.1">
    <property type="nucleotide sequence ID" value="NZ_CP012573.1"/>
</dbReference>
<keyword evidence="5" id="KW-1185">Reference proteome</keyword>
<dbReference type="KEGG" id="ccap:AES38_00290"/>
<evidence type="ECO:0000256" key="1">
    <source>
        <dbReference type="SAM" id="Coils"/>
    </source>
</evidence>
<dbReference type="Proteomes" id="UP000503164">
    <property type="component" value="Chromosome"/>
</dbReference>
<proteinExistence type="predicted"/>
<feature type="domain" description="Peptidase S26" evidence="3">
    <location>
        <begin position="69"/>
        <end position="153"/>
    </location>
</feature>
<feature type="transmembrane region" description="Helical" evidence="2">
    <location>
        <begin position="66"/>
        <end position="85"/>
    </location>
</feature>
<keyword evidence="1" id="KW-0175">Coiled coil</keyword>
<feature type="transmembrane region" description="Helical" evidence="2">
    <location>
        <begin position="301"/>
        <end position="323"/>
    </location>
</feature>
<keyword evidence="2" id="KW-0812">Transmembrane</keyword>
<keyword evidence="2" id="KW-1133">Transmembrane helix</keyword>
<feature type="transmembrane region" description="Helical" evidence="2">
    <location>
        <begin position="218"/>
        <end position="239"/>
    </location>
</feature>
<evidence type="ECO:0000259" key="3">
    <source>
        <dbReference type="Pfam" id="PF10502"/>
    </source>
</evidence>
<evidence type="ECO:0000313" key="4">
    <source>
        <dbReference type="EMBL" id="QIS43654.1"/>
    </source>
</evidence>
<accession>A0AAE6XND3</accession>
<evidence type="ECO:0000313" key="5">
    <source>
        <dbReference type="Proteomes" id="UP000503164"/>
    </source>
</evidence>
<name>A0AAE6XND3_9MICO</name>
<gene>
    <name evidence="4" type="ORF">GW570_00300</name>
</gene>
<sequence length="331" mass="35013">MTDIQDRSTATALEQLEQELDALELDLDLDLVSEEADHDAASPALPARGAARRAARTSRSFRRRTIVMWSATILLTLLVAATLLFQASGGRWFVVQTPSMGTTAPVGALLLTTPVLVEDVQVGDVVSFHPSTTPGETYTHRVIAVDADGLTTQGDINGAVDPWKTDQEHLVGEATTILPGFGWLAKGLPLMLAGLVIVTVLTRLIASPTHRASMRMVGGSLVAAFTVFLLKPFVGLVVLDAVTAGSEVRASVVNTGLLPIRVAAEDGTATSIVSGEVGSITAPAGEAGRFHDITSTLDLPLWGWVVFFSLCALPLLYTLVVGLPAEEERRA</sequence>
<dbReference type="Pfam" id="PF10502">
    <property type="entry name" value="Peptidase_S26"/>
    <property type="match status" value="1"/>
</dbReference>
<dbReference type="SUPFAM" id="SSF51306">
    <property type="entry name" value="LexA/Signal peptidase"/>
    <property type="match status" value="1"/>
</dbReference>
<dbReference type="CDD" id="cd06530">
    <property type="entry name" value="S26_SPase_I"/>
    <property type="match status" value="1"/>
</dbReference>
<dbReference type="GO" id="GO:0006465">
    <property type="term" value="P:signal peptide processing"/>
    <property type="evidence" value="ECO:0007669"/>
    <property type="project" value="InterPro"/>
</dbReference>
<dbReference type="EMBL" id="CP048049">
    <property type="protein sequence ID" value="QIS43654.1"/>
    <property type="molecule type" value="Genomic_DNA"/>
</dbReference>